<name>A0ABR7AFC5_9FIRM</name>
<sequence length="769" mass="83429">MKRWLCVLLALALCLFAAGCVQPPVEGPAPAKEPARPAPEKTDDPLLLAMEAELTGARPGDVRIDPPGEFQRVRMSRALVEGIANLLTVSPFERVEMRSIEGEEDLGYQQVSVLGGGKVCSLELFLCGESHELYPGKTVLWLQVGDETGQYLFGGEVFDGIARLVGKNTLPDAVSLEGEYLPLDSTDPGSQDLYPRELLQLGGVLLVRYEDADGKALFEAFDTSSGEALYDFSPEAGVDRMERTTYNGWDYRLVQDNGVVSYRSASDPEKSEEYRLPLELWRRMSGERPGGYDLDPASGAAACADGEGVWLAGPGGTVRRALSSDSLAEALGDRYPANAPEDFPQPRYTEPRLHGGGRLLTAVASIPGAQSDYAALAVCDLAAGTVGYYRNFGVMRSGTAYPDDMTVVMRSDTVDTVLDLSTGETRESPVMLDRGVRELFTADYENYLSVRTSRADDGQNLVELTAYGEDKPLFTAAGGQFYVAGVTPDYALCRYRDGQQAGTLLLRWNRAGALTLHSLLAGETERAGAAPIDAYGTGESVAVLARAADGSWFVESFDAKTGRSFGDGVRLDRETRPVALAPVYDRAGYDYRLLTSGSVFYGKFGQRLPVEEYALPDRIATALLPDDGSFDLSGETIAYAADDGIWTARADGTGEQLRLPNREIGQRTDNIPARYAFPRLMGGGRFLVGMQAILGGETFYCGFTVLDLVTGEKMEVFDPDGYFPGGVLYPNDYTVGLRQGETVDYYSLPDLRRTAGPGEPYPSEAYRFA</sequence>
<dbReference type="RefSeq" id="WP_158595640.1">
    <property type="nucleotide sequence ID" value="NZ_JACOIH010000013.1"/>
</dbReference>
<proteinExistence type="predicted"/>
<gene>
    <name evidence="2" type="ORF">H8R05_08865</name>
</gene>
<keyword evidence="1" id="KW-0732">Signal</keyword>
<evidence type="ECO:0000256" key="1">
    <source>
        <dbReference type="SAM" id="SignalP"/>
    </source>
</evidence>
<comment type="caution">
    <text evidence="2">The sequence shown here is derived from an EMBL/GenBank/DDBJ whole genome shotgun (WGS) entry which is preliminary data.</text>
</comment>
<keyword evidence="3" id="KW-1185">Reference proteome</keyword>
<evidence type="ECO:0000313" key="2">
    <source>
        <dbReference type="EMBL" id="MBC3939017.1"/>
    </source>
</evidence>
<dbReference type="PROSITE" id="PS51257">
    <property type="entry name" value="PROKAR_LIPOPROTEIN"/>
    <property type="match status" value="1"/>
</dbReference>
<dbReference type="Proteomes" id="UP000602181">
    <property type="component" value="Unassembled WGS sequence"/>
</dbReference>
<organism evidence="2 3">
    <name type="scientific">Anaerotruncus massiliensis</name>
    <name type="common">ex Togo et al. 2019</name>
    <dbReference type="NCBI Taxonomy" id="1673720"/>
    <lineage>
        <taxon>Bacteria</taxon>
        <taxon>Bacillati</taxon>
        <taxon>Bacillota</taxon>
        <taxon>Clostridia</taxon>
        <taxon>Eubacteriales</taxon>
        <taxon>Oscillospiraceae</taxon>
        <taxon>Anaerotruncus</taxon>
    </lineage>
</organism>
<accession>A0ABR7AFC5</accession>
<reference evidence="2 3" key="1">
    <citation type="submission" date="2020-08" db="EMBL/GenBank/DDBJ databases">
        <authorList>
            <person name="Liu C."/>
            <person name="Sun Q."/>
        </authorList>
    </citation>
    <scope>NUCLEOTIDE SEQUENCE [LARGE SCALE GENOMIC DNA]</scope>
    <source>
        <strain evidence="2 3">22A2-44</strain>
    </source>
</reference>
<feature type="signal peptide" evidence="1">
    <location>
        <begin position="1"/>
        <end position="17"/>
    </location>
</feature>
<feature type="chain" id="PRO_5046856283" evidence="1">
    <location>
        <begin position="18"/>
        <end position="769"/>
    </location>
</feature>
<evidence type="ECO:0000313" key="3">
    <source>
        <dbReference type="Proteomes" id="UP000602181"/>
    </source>
</evidence>
<protein>
    <submittedName>
        <fullName evidence="2">Uncharacterized protein</fullName>
    </submittedName>
</protein>
<dbReference type="EMBL" id="JACOIH010000013">
    <property type="protein sequence ID" value="MBC3939017.1"/>
    <property type="molecule type" value="Genomic_DNA"/>
</dbReference>